<accession>A0A7J3T999</accession>
<dbReference type="EMBL" id="DRTM01000112">
    <property type="protein sequence ID" value="HHE75796.1"/>
    <property type="molecule type" value="Genomic_DNA"/>
</dbReference>
<sequence>MLHKSLITYLTAGYPTLREHYKYLSLLAEYSDVIELGVPFSDPMADGKTIEMASRKVLKHGFNINQVFEIIRKFKREHDIPLILMSYYNPIYRRGLRNFIEEAKTVGVDGMLVVDLPPEYAGDYISFAREEGIKTVFLVSLNTPHKRVAKIDDITTGFIYLVSRYGTTGAKNDLHPMLITMVKKLKSTCRNKIAVGFGVSKGEQAQKIIKAGSDGVVVGSILLDIIEGEKSYRKLQEKLEELRRGIKS</sequence>
<proteinExistence type="inferred from homology"/>
<evidence type="ECO:0000256" key="7">
    <source>
        <dbReference type="ARBA" id="ARBA00023239"/>
    </source>
</evidence>
<comment type="subunit">
    <text evidence="3 9">Tetramer of two alpha and two beta chains.</text>
</comment>
<dbReference type="UniPathway" id="UPA00035">
    <property type="reaction ID" value="UER00044"/>
</dbReference>
<gene>
    <name evidence="9" type="primary">trpA</name>
    <name evidence="11" type="ORF">ENL31_01545</name>
</gene>
<dbReference type="InterPro" id="IPR018204">
    <property type="entry name" value="Trp_synthase_alpha_AS"/>
</dbReference>
<dbReference type="CDD" id="cd04724">
    <property type="entry name" value="Tryptophan_synthase_alpha"/>
    <property type="match status" value="1"/>
</dbReference>
<keyword evidence="5 9" id="KW-0822">Tryptophan biosynthesis</keyword>
<dbReference type="GO" id="GO:0004834">
    <property type="term" value="F:tryptophan synthase activity"/>
    <property type="evidence" value="ECO:0007669"/>
    <property type="project" value="UniProtKB-UniRule"/>
</dbReference>
<keyword evidence="7 9" id="KW-0456">Lyase</keyword>
<evidence type="ECO:0000256" key="1">
    <source>
        <dbReference type="ARBA" id="ARBA00003365"/>
    </source>
</evidence>
<dbReference type="Gene3D" id="3.20.20.70">
    <property type="entry name" value="Aldolase class I"/>
    <property type="match status" value="1"/>
</dbReference>
<comment type="pathway">
    <text evidence="2 9">Amino-acid biosynthesis; L-tryptophan biosynthesis; L-tryptophan from chorismate: step 5/5.</text>
</comment>
<feature type="active site" description="Proton acceptor" evidence="9">
    <location>
        <position position="46"/>
    </location>
</feature>
<evidence type="ECO:0000256" key="8">
    <source>
        <dbReference type="ARBA" id="ARBA00049047"/>
    </source>
</evidence>
<dbReference type="Pfam" id="PF00290">
    <property type="entry name" value="Trp_syntA"/>
    <property type="match status" value="1"/>
</dbReference>
<dbReference type="SUPFAM" id="SSF51366">
    <property type="entry name" value="Ribulose-phoshate binding barrel"/>
    <property type="match status" value="1"/>
</dbReference>
<dbReference type="InterPro" id="IPR002028">
    <property type="entry name" value="Trp_synthase_suA"/>
</dbReference>
<protein>
    <recommendedName>
        <fullName evidence="9">Tryptophan synthase alpha chain</fullName>
        <ecNumber evidence="9">4.2.1.20</ecNumber>
    </recommendedName>
</protein>
<feature type="active site" description="Proton acceptor" evidence="9">
    <location>
        <position position="35"/>
    </location>
</feature>
<dbReference type="NCBIfam" id="TIGR00262">
    <property type="entry name" value="trpA"/>
    <property type="match status" value="1"/>
</dbReference>
<dbReference type="Proteomes" id="UP000886130">
    <property type="component" value="Unassembled WGS sequence"/>
</dbReference>
<name>A0A7J3T999_9ARCH</name>
<comment type="catalytic activity">
    <reaction evidence="8 9">
        <text>(1S,2R)-1-C-(indol-3-yl)glycerol 3-phosphate + L-serine = D-glyceraldehyde 3-phosphate + L-tryptophan + H2O</text>
        <dbReference type="Rhea" id="RHEA:10532"/>
        <dbReference type="ChEBI" id="CHEBI:15377"/>
        <dbReference type="ChEBI" id="CHEBI:33384"/>
        <dbReference type="ChEBI" id="CHEBI:57912"/>
        <dbReference type="ChEBI" id="CHEBI:58866"/>
        <dbReference type="ChEBI" id="CHEBI:59776"/>
        <dbReference type="EC" id="4.2.1.20"/>
    </reaction>
</comment>
<dbReference type="InterPro" id="IPR013785">
    <property type="entry name" value="Aldolase_TIM"/>
</dbReference>
<evidence type="ECO:0000256" key="5">
    <source>
        <dbReference type="ARBA" id="ARBA00022822"/>
    </source>
</evidence>
<dbReference type="GO" id="GO:0005829">
    <property type="term" value="C:cytosol"/>
    <property type="evidence" value="ECO:0007669"/>
    <property type="project" value="TreeGrafter"/>
</dbReference>
<organism evidence="11">
    <name type="scientific">Candidatus Aciduliprofundum boonei</name>
    <dbReference type="NCBI Taxonomy" id="379547"/>
    <lineage>
        <taxon>Archaea</taxon>
        <taxon>Methanobacteriati</taxon>
        <taxon>Thermoplasmatota</taxon>
        <taxon>DHVE2 group</taxon>
        <taxon>Candidatus Aciduliprofundum</taxon>
    </lineage>
</organism>
<reference evidence="11" key="1">
    <citation type="journal article" date="2020" name="mSystems">
        <title>Genome- and Community-Level Interaction Insights into Carbon Utilization and Element Cycling Functions of Hydrothermarchaeota in Hydrothermal Sediment.</title>
        <authorList>
            <person name="Zhou Z."/>
            <person name="Liu Y."/>
            <person name="Xu W."/>
            <person name="Pan J."/>
            <person name="Luo Z.H."/>
            <person name="Li M."/>
        </authorList>
    </citation>
    <scope>NUCLEOTIDE SEQUENCE [LARGE SCALE GENOMIC DNA]</scope>
    <source>
        <strain evidence="11">HyVt-85</strain>
    </source>
</reference>
<dbReference type="FunFam" id="3.20.20.70:FF:000037">
    <property type="entry name" value="Tryptophan synthase alpha chain"/>
    <property type="match status" value="1"/>
</dbReference>
<evidence type="ECO:0000256" key="6">
    <source>
        <dbReference type="ARBA" id="ARBA00023141"/>
    </source>
</evidence>
<evidence type="ECO:0000313" key="11">
    <source>
        <dbReference type="EMBL" id="HHE75796.1"/>
    </source>
</evidence>
<evidence type="ECO:0000256" key="3">
    <source>
        <dbReference type="ARBA" id="ARBA00011270"/>
    </source>
</evidence>
<dbReference type="EC" id="4.2.1.20" evidence="9"/>
<dbReference type="InterPro" id="IPR011060">
    <property type="entry name" value="RibuloseP-bd_barrel"/>
</dbReference>
<dbReference type="PANTHER" id="PTHR43406">
    <property type="entry name" value="TRYPTOPHAN SYNTHASE, ALPHA CHAIN"/>
    <property type="match status" value="1"/>
</dbReference>
<comment type="similarity">
    <text evidence="9 10">Belongs to the TrpA family.</text>
</comment>
<dbReference type="HAMAP" id="MF_00131">
    <property type="entry name" value="Trp_synth_alpha"/>
    <property type="match status" value="1"/>
</dbReference>
<keyword evidence="4 9" id="KW-0028">Amino-acid biosynthesis</keyword>
<evidence type="ECO:0000256" key="9">
    <source>
        <dbReference type="HAMAP-Rule" id="MF_00131"/>
    </source>
</evidence>
<evidence type="ECO:0000256" key="2">
    <source>
        <dbReference type="ARBA" id="ARBA00004733"/>
    </source>
</evidence>
<comment type="caution">
    <text evidence="11">The sequence shown here is derived from an EMBL/GenBank/DDBJ whole genome shotgun (WGS) entry which is preliminary data.</text>
</comment>
<evidence type="ECO:0000256" key="10">
    <source>
        <dbReference type="RuleBase" id="RU003662"/>
    </source>
</evidence>
<comment type="function">
    <text evidence="1 9">The alpha subunit is responsible for the aldol cleavage of indoleglycerol phosphate to indole and glyceraldehyde 3-phosphate.</text>
</comment>
<evidence type="ECO:0000256" key="4">
    <source>
        <dbReference type="ARBA" id="ARBA00022605"/>
    </source>
</evidence>
<keyword evidence="6 9" id="KW-0057">Aromatic amino acid biosynthesis</keyword>
<dbReference type="AlphaFoldDB" id="A0A7J3T999"/>
<dbReference type="PANTHER" id="PTHR43406:SF1">
    <property type="entry name" value="TRYPTOPHAN SYNTHASE ALPHA CHAIN, CHLOROPLASTIC"/>
    <property type="match status" value="1"/>
</dbReference>
<dbReference type="PROSITE" id="PS00167">
    <property type="entry name" value="TRP_SYNTHASE_ALPHA"/>
    <property type="match status" value="1"/>
</dbReference>